<protein>
    <submittedName>
        <fullName evidence="2">Uncharacterized protein</fullName>
    </submittedName>
</protein>
<sequence>MSSPQPGILARSRGSVTPLPPPLSSHRGRSPPSSVPSHQESNGWKEKQHKRKANGPASAPSKKARFTGSRATTAPPEASSSKLVPALPPPLISGNATANHGTFHAYVGPANWSNDSDECRSQLMAILAYLLSNTPQPDMPDLVELYDPERRLARLAFSVRSYADRFITYFNSASHKDLPRGYENLRVRRSP</sequence>
<reference evidence="2 3" key="1">
    <citation type="submission" date="2024-01" db="EMBL/GenBank/DDBJ databases">
        <title>A draft genome for the cacao thread blight pathogen Marasmiellus scandens.</title>
        <authorList>
            <person name="Baruah I.K."/>
            <person name="Leung J."/>
            <person name="Bukari Y."/>
            <person name="Amoako-Attah I."/>
            <person name="Meinhardt L.W."/>
            <person name="Bailey B.A."/>
            <person name="Cohen S.P."/>
        </authorList>
    </citation>
    <scope>NUCLEOTIDE SEQUENCE [LARGE SCALE GENOMIC DNA]</scope>
    <source>
        <strain evidence="2 3">GH-19</strain>
    </source>
</reference>
<organism evidence="2 3">
    <name type="scientific">Marasmiellus scandens</name>
    <dbReference type="NCBI Taxonomy" id="2682957"/>
    <lineage>
        <taxon>Eukaryota</taxon>
        <taxon>Fungi</taxon>
        <taxon>Dikarya</taxon>
        <taxon>Basidiomycota</taxon>
        <taxon>Agaricomycotina</taxon>
        <taxon>Agaricomycetes</taxon>
        <taxon>Agaricomycetidae</taxon>
        <taxon>Agaricales</taxon>
        <taxon>Marasmiineae</taxon>
        <taxon>Omphalotaceae</taxon>
        <taxon>Marasmiellus</taxon>
    </lineage>
</organism>
<dbReference type="Proteomes" id="UP001498398">
    <property type="component" value="Unassembled WGS sequence"/>
</dbReference>
<evidence type="ECO:0000313" key="2">
    <source>
        <dbReference type="EMBL" id="KAK7457242.1"/>
    </source>
</evidence>
<comment type="caution">
    <text evidence="2">The sequence shown here is derived from an EMBL/GenBank/DDBJ whole genome shotgun (WGS) entry which is preliminary data.</text>
</comment>
<feature type="compositionally biased region" description="Polar residues" evidence="1">
    <location>
        <begin position="31"/>
        <end position="42"/>
    </location>
</feature>
<accession>A0ABR1JCJ7</accession>
<gene>
    <name evidence="2" type="ORF">VKT23_010542</name>
</gene>
<keyword evidence="3" id="KW-1185">Reference proteome</keyword>
<name>A0ABR1JCJ7_9AGAR</name>
<proteinExistence type="predicted"/>
<evidence type="ECO:0000256" key="1">
    <source>
        <dbReference type="SAM" id="MobiDB-lite"/>
    </source>
</evidence>
<dbReference type="EMBL" id="JBANRG010000020">
    <property type="protein sequence ID" value="KAK7457242.1"/>
    <property type="molecule type" value="Genomic_DNA"/>
</dbReference>
<evidence type="ECO:0000313" key="3">
    <source>
        <dbReference type="Proteomes" id="UP001498398"/>
    </source>
</evidence>
<feature type="region of interest" description="Disordered" evidence="1">
    <location>
        <begin position="1"/>
        <end position="84"/>
    </location>
</feature>